<proteinExistence type="predicted"/>
<sequence length="156" mass="17515">MEEAFGYWPSNSVGDVMDMLLQALEALACIYASNIAHRDAFHNNFLVQWHPESMRTMSIPASRPRVYLIDFEVAMEFPAECPPVERMSTGYPPGGSFPETEMYSRPLLPEISSSNNCYCPFKLDIWQLGSTFANFRTTIAVIDAVIDELTCSDLAS</sequence>
<feature type="domain" description="Protein kinase" evidence="1">
    <location>
        <begin position="1"/>
        <end position="156"/>
    </location>
</feature>
<dbReference type="SUPFAM" id="SSF56112">
    <property type="entry name" value="Protein kinase-like (PK-like)"/>
    <property type="match status" value="1"/>
</dbReference>
<dbReference type="PROSITE" id="PS50011">
    <property type="entry name" value="PROTEIN_KINASE_DOM"/>
    <property type="match status" value="1"/>
</dbReference>
<organism evidence="2 3">
    <name type="scientific">Piloderma croceum (strain F 1598)</name>
    <dbReference type="NCBI Taxonomy" id="765440"/>
    <lineage>
        <taxon>Eukaryota</taxon>
        <taxon>Fungi</taxon>
        <taxon>Dikarya</taxon>
        <taxon>Basidiomycota</taxon>
        <taxon>Agaricomycotina</taxon>
        <taxon>Agaricomycetes</taxon>
        <taxon>Agaricomycetidae</taxon>
        <taxon>Atheliales</taxon>
        <taxon>Atheliaceae</taxon>
        <taxon>Piloderma</taxon>
    </lineage>
</organism>
<dbReference type="OrthoDB" id="2985259at2759"/>
<dbReference type="Gene3D" id="1.10.510.10">
    <property type="entry name" value="Transferase(Phosphotransferase) domain 1"/>
    <property type="match status" value="1"/>
</dbReference>
<name>A0A0C3AZJ9_PILCF</name>
<dbReference type="Proteomes" id="UP000054166">
    <property type="component" value="Unassembled WGS sequence"/>
</dbReference>
<dbReference type="STRING" id="765440.A0A0C3AZJ9"/>
<dbReference type="GO" id="GO:0004672">
    <property type="term" value="F:protein kinase activity"/>
    <property type="evidence" value="ECO:0007669"/>
    <property type="project" value="InterPro"/>
</dbReference>
<reference evidence="2 3" key="1">
    <citation type="submission" date="2014-04" db="EMBL/GenBank/DDBJ databases">
        <authorList>
            <consortium name="DOE Joint Genome Institute"/>
            <person name="Kuo A."/>
            <person name="Tarkka M."/>
            <person name="Buscot F."/>
            <person name="Kohler A."/>
            <person name="Nagy L.G."/>
            <person name="Floudas D."/>
            <person name="Copeland A."/>
            <person name="Barry K.W."/>
            <person name="Cichocki N."/>
            <person name="Veneault-Fourrey C."/>
            <person name="LaButti K."/>
            <person name="Lindquist E.A."/>
            <person name="Lipzen A."/>
            <person name="Lundell T."/>
            <person name="Morin E."/>
            <person name="Murat C."/>
            <person name="Sun H."/>
            <person name="Tunlid A."/>
            <person name="Henrissat B."/>
            <person name="Grigoriev I.V."/>
            <person name="Hibbett D.S."/>
            <person name="Martin F."/>
            <person name="Nordberg H.P."/>
            <person name="Cantor M.N."/>
            <person name="Hua S.X."/>
        </authorList>
    </citation>
    <scope>NUCLEOTIDE SEQUENCE [LARGE SCALE GENOMIC DNA]</scope>
    <source>
        <strain evidence="2 3">F 1598</strain>
    </source>
</reference>
<protein>
    <recommendedName>
        <fullName evidence="1">Protein kinase domain-containing protein</fullName>
    </recommendedName>
</protein>
<reference evidence="3" key="2">
    <citation type="submission" date="2015-01" db="EMBL/GenBank/DDBJ databases">
        <title>Evolutionary Origins and Diversification of the Mycorrhizal Mutualists.</title>
        <authorList>
            <consortium name="DOE Joint Genome Institute"/>
            <consortium name="Mycorrhizal Genomics Consortium"/>
            <person name="Kohler A."/>
            <person name="Kuo A."/>
            <person name="Nagy L.G."/>
            <person name="Floudas D."/>
            <person name="Copeland A."/>
            <person name="Barry K.W."/>
            <person name="Cichocki N."/>
            <person name="Veneault-Fourrey C."/>
            <person name="LaButti K."/>
            <person name="Lindquist E.A."/>
            <person name="Lipzen A."/>
            <person name="Lundell T."/>
            <person name="Morin E."/>
            <person name="Murat C."/>
            <person name="Riley R."/>
            <person name="Ohm R."/>
            <person name="Sun H."/>
            <person name="Tunlid A."/>
            <person name="Henrissat B."/>
            <person name="Grigoriev I.V."/>
            <person name="Hibbett D.S."/>
            <person name="Martin F."/>
        </authorList>
    </citation>
    <scope>NUCLEOTIDE SEQUENCE [LARGE SCALE GENOMIC DNA]</scope>
    <source>
        <strain evidence="3">F 1598</strain>
    </source>
</reference>
<dbReference type="InterPro" id="IPR011009">
    <property type="entry name" value="Kinase-like_dom_sf"/>
</dbReference>
<dbReference type="HOGENOM" id="CLU_1687337_0_0_1"/>
<dbReference type="InterPro" id="IPR000719">
    <property type="entry name" value="Prot_kinase_dom"/>
</dbReference>
<gene>
    <name evidence="2" type="ORF">PILCRDRAFT_10264</name>
</gene>
<dbReference type="EMBL" id="KN833009">
    <property type="protein sequence ID" value="KIM79428.1"/>
    <property type="molecule type" value="Genomic_DNA"/>
</dbReference>
<accession>A0A0C3AZJ9</accession>
<dbReference type="InParanoid" id="A0A0C3AZJ9"/>
<evidence type="ECO:0000313" key="2">
    <source>
        <dbReference type="EMBL" id="KIM79428.1"/>
    </source>
</evidence>
<dbReference type="GO" id="GO:0005524">
    <property type="term" value="F:ATP binding"/>
    <property type="evidence" value="ECO:0007669"/>
    <property type="project" value="InterPro"/>
</dbReference>
<dbReference type="AlphaFoldDB" id="A0A0C3AZJ9"/>
<keyword evidence="3" id="KW-1185">Reference proteome</keyword>
<evidence type="ECO:0000259" key="1">
    <source>
        <dbReference type="PROSITE" id="PS50011"/>
    </source>
</evidence>
<evidence type="ECO:0000313" key="3">
    <source>
        <dbReference type="Proteomes" id="UP000054166"/>
    </source>
</evidence>